<dbReference type="InterPro" id="IPR025587">
    <property type="entry name" value="DUF4351"/>
</dbReference>
<dbReference type="PANTHER" id="PTHR34611:SF2">
    <property type="entry name" value="INACTIVE RECOMBINATION-PROMOTING NUCLEASE-LIKE PROTEIN RPNE-RELATED"/>
    <property type="match status" value="1"/>
</dbReference>
<dbReference type="InterPro" id="IPR051699">
    <property type="entry name" value="Rpn/YhgA-like_nuclease"/>
</dbReference>
<dbReference type="Pfam" id="PF04754">
    <property type="entry name" value="Transposase_31"/>
    <property type="match status" value="1"/>
</dbReference>
<dbReference type="AlphaFoldDB" id="A0A933GJT1"/>
<evidence type="ECO:0000313" key="5">
    <source>
        <dbReference type="Proteomes" id="UP000772181"/>
    </source>
</evidence>
<name>A0A933GJT1_UNCTE</name>
<reference evidence="4" key="1">
    <citation type="submission" date="2020-07" db="EMBL/GenBank/DDBJ databases">
        <title>Huge and variable diversity of episymbiotic CPR bacteria and DPANN archaea in groundwater ecosystems.</title>
        <authorList>
            <person name="He C.Y."/>
            <person name="Keren R."/>
            <person name="Whittaker M."/>
            <person name="Farag I.F."/>
            <person name="Doudna J."/>
            <person name="Cate J.H.D."/>
            <person name="Banfield J.F."/>
        </authorList>
    </citation>
    <scope>NUCLEOTIDE SEQUENCE</scope>
    <source>
        <strain evidence="4">NC_groundwater_1482_Ag_S-0.65um_47_24</strain>
    </source>
</reference>
<feature type="domain" description="Transposase (putative) YhgA-like" evidence="2">
    <location>
        <begin position="7"/>
        <end position="206"/>
    </location>
</feature>
<organism evidence="4 5">
    <name type="scientific">Tectimicrobiota bacterium</name>
    <dbReference type="NCBI Taxonomy" id="2528274"/>
    <lineage>
        <taxon>Bacteria</taxon>
        <taxon>Pseudomonadati</taxon>
        <taxon>Nitrospinota/Tectimicrobiota group</taxon>
        <taxon>Candidatus Tectimicrobiota</taxon>
    </lineage>
</organism>
<dbReference type="InterPro" id="IPR010106">
    <property type="entry name" value="RpnA"/>
</dbReference>
<evidence type="ECO:0000259" key="3">
    <source>
        <dbReference type="Pfam" id="PF14261"/>
    </source>
</evidence>
<accession>A0A933GJT1</accession>
<comment type="caution">
    <text evidence="4">The sequence shown here is derived from an EMBL/GenBank/DDBJ whole genome shotgun (WGS) entry which is preliminary data.</text>
</comment>
<dbReference type="Proteomes" id="UP000772181">
    <property type="component" value="Unassembled WGS sequence"/>
</dbReference>
<proteinExistence type="inferred from homology"/>
<protein>
    <submittedName>
        <fullName evidence="4">Rpn family recombination-promoting nuclease/putative transposase</fullName>
    </submittedName>
</protein>
<dbReference type="GO" id="GO:1990238">
    <property type="term" value="F:double-stranded DNA endonuclease activity"/>
    <property type="evidence" value="ECO:0007669"/>
    <property type="project" value="TreeGrafter"/>
</dbReference>
<evidence type="ECO:0000256" key="1">
    <source>
        <dbReference type="ARBA" id="ARBA00009787"/>
    </source>
</evidence>
<dbReference type="Pfam" id="PF14261">
    <property type="entry name" value="DUF4351"/>
    <property type="match status" value="1"/>
</dbReference>
<dbReference type="NCBIfam" id="TIGR01784">
    <property type="entry name" value="T_den_put_tspse"/>
    <property type="match status" value="1"/>
</dbReference>
<sequence length="353" mass="40316">MKQEISNPHDKLFKQLLGEPENAASFLANNLPGEIVSHLDLNTLQVEQVSFIDSQFIQSEADLLFSITIAGRAGFVYILFEHQSSPDVFMMLRLLSYMVRVWERFQQENKDCDRLPVIVPMVLFHGPKGWRGPLAFQSLVDMPAESFAPYTPQFQGRLYDLSPFGRDQLAGNAVIRILEDLLGAVGRRDFEERVKRALETLNELMNAPSFARYLEIIFRYVLQVFDIQAEKLGDMVTQTLKPDVKEFIMTTYEQLIQKGKKEGEQIGLQKGKKEGEQIGLQKGKKEGEQIGLQKGANLVLIRQLARRFHGDTTHLIPLLNELNPEQLAELGERILEAKSLEEIEQWLKSVCRT</sequence>
<dbReference type="GO" id="GO:0006310">
    <property type="term" value="P:DNA recombination"/>
    <property type="evidence" value="ECO:0007669"/>
    <property type="project" value="TreeGrafter"/>
</dbReference>
<evidence type="ECO:0000259" key="2">
    <source>
        <dbReference type="Pfam" id="PF04754"/>
    </source>
</evidence>
<dbReference type="EMBL" id="JACQWF010000101">
    <property type="protein sequence ID" value="MBI4595161.1"/>
    <property type="molecule type" value="Genomic_DNA"/>
</dbReference>
<dbReference type="InterPro" id="IPR006842">
    <property type="entry name" value="Transposase_31"/>
</dbReference>
<dbReference type="PANTHER" id="PTHR34611">
    <property type="match status" value="1"/>
</dbReference>
<feature type="domain" description="DUF4351" evidence="3">
    <location>
        <begin position="290"/>
        <end position="347"/>
    </location>
</feature>
<evidence type="ECO:0000313" key="4">
    <source>
        <dbReference type="EMBL" id="MBI4595161.1"/>
    </source>
</evidence>
<comment type="similarity">
    <text evidence="1">Belongs to the Rpn/YhgA-like nuclease family.</text>
</comment>
<gene>
    <name evidence="4" type="ORF">HY730_02155</name>
</gene>